<dbReference type="EMBL" id="CP032382">
    <property type="protein sequence ID" value="AYB29188.1"/>
    <property type="molecule type" value="Genomic_DNA"/>
</dbReference>
<evidence type="ECO:0000313" key="2">
    <source>
        <dbReference type="EMBL" id="AYB29188.1"/>
    </source>
</evidence>
<proteinExistence type="predicted"/>
<dbReference type="KEGG" id="chk:D4L85_00695"/>
<keyword evidence="1" id="KW-1133">Transmembrane helix</keyword>
<organism evidence="2 3">
    <name type="scientific">Chryseolinea soli</name>
    <dbReference type="NCBI Taxonomy" id="2321403"/>
    <lineage>
        <taxon>Bacteria</taxon>
        <taxon>Pseudomonadati</taxon>
        <taxon>Bacteroidota</taxon>
        <taxon>Cytophagia</taxon>
        <taxon>Cytophagales</taxon>
        <taxon>Fulvivirgaceae</taxon>
        <taxon>Chryseolinea</taxon>
    </lineage>
</organism>
<accession>A0A385SJK2</accession>
<dbReference type="AlphaFoldDB" id="A0A385SJK2"/>
<protein>
    <recommendedName>
        <fullName evidence="4">Type II secretion system protein</fullName>
    </recommendedName>
</protein>
<name>A0A385SJK2_9BACT</name>
<keyword evidence="3" id="KW-1185">Reference proteome</keyword>
<sequence length="117" mass="13644">MKFWQHKVAGSSLIETITAMIIISMVFAMAVTIYLNVYKSNGQFRKMQAGLAIDDRWAETQQANDYTEKSWPYETFTLFRLALPAADSKELRVIRFEIRDEDGRLLAERKFLRYVAP</sequence>
<feature type="transmembrane region" description="Helical" evidence="1">
    <location>
        <begin position="12"/>
        <end position="37"/>
    </location>
</feature>
<evidence type="ECO:0000256" key="1">
    <source>
        <dbReference type="SAM" id="Phobius"/>
    </source>
</evidence>
<gene>
    <name evidence="2" type="ORF">D4L85_00695</name>
</gene>
<reference evidence="3" key="1">
    <citation type="submission" date="2018-09" db="EMBL/GenBank/DDBJ databases">
        <title>Chryseolinea sp. KIS68-18 isolated from soil.</title>
        <authorList>
            <person name="Weon H.-Y."/>
            <person name="Kwon S.-W."/>
            <person name="Lee S.A."/>
        </authorList>
    </citation>
    <scope>NUCLEOTIDE SEQUENCE [LARGE SCALE GENOMIC DNA]</scope>
    <source>
        <strain evidence="3">KIS68-18</strain>
    </source>
</reference>
<keyword evidence="1" id="KW-0812">Transmembrane</keyword>
<evidence type="ECO:0008006" key="4">
    <source>
        <dbReference type="Google" id="ProtNLM"/>
    </source>
</evidence>
<dbReference type="Proteomes" id="UP000266183">
    <property type="component" value="Chromosome"/>
</dbReference>
<keyword evidence="1" id="KW-0472">Membrane</keyword>
<evidence type="ECO:0000313" key="3">
    <source>
        <dbReference type="Proteomes" id="UP000266183"/>
    </source>
</evidence>